<gene>
    <name evidence="9" type="primary">ctaB</name>
    <name evidence="10" type="ORF">EG028_13680</name>
</gene>
<evidence type="ECO:0000313" key="11">
    <source>
        <dbReference type="Proteomes" id="UP000279089"/>
    </source>
</evidence>
<dbReference type="OrthoDB" id="9814417at2"/>
<dbReference type="Proteomes" id="UP000279089">
    <property type="component" value="Unassembled WGS sequence"/>
</dbReference>
<dbReference type="PANTHER" id="PTHR43448:SF2">
    <property type="entry name" value="PROTOHEME IX FARNESYLTRANSFERASE, MITOCHONDRIAL"/>
    <property type="match status" value="1"/>
</dbReference>
<comment type="similarity">
    <text evidence="9">Belongs to the UbiA prenyltransferase family. Protoheme IX farnesyltransferase subfamily.</text>
</comment>
<organism evidence="10 11">
    <name type="scientific">Chitinophaga barathri</name>
    <dbReference type="NCBI Taxonomy" id="1647451"/>
    <lineage>
        <taxon>Bacteria</taxon>
        <taxon>Pseudomonadati</taxon>
        <taxon>Bacteroidota</taxon>
        <taxon>Chitinophagia</taxon>
        <taxon>Chitinophagales</taxon>
        <taxon>Chitinophagaceae</taxon>
        <taxon>Chitinophaga</taxon>
    </lineage>
</organism>
<accession>A0A3N4MLA1</accession>
<keyword evidence="7 9" id="KW-0472">Membrane</keyword>
<dbReference type="CDD" id="cd13957">
    <property type="entry name" value="PT_UbiA_Cox10"/>
    <property type="match status" value="1"/>
</dbReference>
<dbReference type="PANTHER" id="PTHR43448">
    <property type="entry name" value="PROTOHEME IX FARNESYLTRANSFERASE, MITOCHONDRIAL"/>
    <property type="match status" value="1"/>
</dbReference>
<dbReference type="UniPathway" id="UPA00834">
    <property type="reaction ID" value="UER00712"/>
</dbReference>
<dbReference type="Gene3D" id="1.10.357.140">
    <property type="entry name" value="UbiA prenyltransferase"/>
    <property type="match status" value="1"/>
</dbReference>
<dbReference type="GO" id="GO:0005886">
    <property type="term" value="C:plasma membrane"/>
    <property type="evidence" value="ECO:0007669"/>
    <property type="project" value="UniProtKB-SubCell"/>
</dbReference>
<evidence type="ECO:0000256" key="7">
    <source>
        <dbReference type="ARBA" id="ARBA00023136"/>
    </source>
</evidence>
<dbReference type="GO" id="GO:0008495">
    <property type="term" value="F:protoheme IX farnesyltransferase activity"/>
    <property type="evidence" value="ECO:0007669"/>
    <property type="project" value="UniProtKB-UniRule"/>
</dbReference>
<feature type="transmembrane region" description="Helical" evidence="9">
    <location>
        <begin position="21"/>
        <end position="44"/>
    </location>
</feature>
<keyword evidence="4 9" id="KW-0812">Transmembrane</keyword>
<reference evidence="11" key="1">
    <citation type="submission" date="2018-11" db="EMBL/GenBank/DDBJ databases">
        <title>Chitinophaga lutea sp.nov., isolate from arsenic contaminated soil.</title>
        <authorList>
            <person name="Zong Y."/>
        </authorList>
    </citation>
    <scope>NUCLEOTIDE SEQUENCE [LARGE SCALE GENOMIC DNA]</scope>
    <source>
        <strain evidence="11">YLT18</strain>
    </source>
</reference>
<keyword evidence="5 9" id="KW-1133">Transmembrane helix</keyword>
<dbReference type="AlphaFoldDB" id="A0A3N4MLA1"/>
<evidence type="ECO:0000256" key="6">
    <source>
        <dbReference type="ARBA" id="ARBA00023133"/>
    </source>
</evidence>
<comment type="subcellular location">
    <subcellularLocation>
        <location evidence="9">Cell membrane</location>
        <topology evidence="9">Multi-pass membrane protein</topology>
    </subcellularLocation>
    <subcellularLocation>
        <location evidence="1">Membrane</location>
        <topology evidence="1">Multi-pass membrane protein</topology>
    </subcellularLocation>
</comment>
<keyword evidence="3 9" id="KW-0808">Transferase</keyword>
<evidence type="ECO:0000256" key="3">
    <source>
        <dbReference type="ARBA" id="ARBA00022679"/>
    </source>
</evidence>
<proteinExistence type="inferred from homology"/>
<feature type="transmembrane region" description="Helical" evidence="9">
    <location>
        <begin position="162"/>
        <end position="182"/>
    </location>
</feature>
<evidence type="ECO:0000256" key="5">
    <source>
        <dbReference type="ARBA" id="ARBA00022989"/>
    </source>
</evidence>
<sequence length="317" mass="34293">MLQENSIKLSLSYAIASRVKDYFMMMKFTLTFMVVFSCVVAYLLVPGVEFDLIKVLLLFAGGILVSGSANTINQILEKDTDKLMARTAVRPIPAGRLSVSEASIVALVAGIAGITILGFGFPVATGAGTVQVFGYGFNWLSAGLSLFSLLLYGFVYTPWKKWNSLAVLIGAIPGALPLLIGWAAGAGTLSEGGWALFAIQFLWQFPHFWAIAWVAHTDYTKAGFKLMPTDRGPGKMIALQAAMYTMLLIPAGVAPYLLGMTGAVSAVVAILIGGFYLWRAIELYRKCDVPSARKLMFGSYIYLAVILLALLFDKVKL</sequence>
<evidence type="ECO:0000256" key="8">
    <source>
        <dbReference type="ARBA" id="ARBA00047690"/>
    </source>
</evidence>
<protein>
    <recommendedName>
        <fullName evidence="9">Protoheme IX farnesyltransferase</fullName>
        <ecNumber evidence="9">2.5.1.141</ecNumber>
    </recommendedName>
    <alternativeName>
        <fullName evidence="9">Heme B farnesyltransferase</fullName>
    </alternativeName>
    <alternativeName>
        <fullName evidence="9">Heme O synthase</fullName>
    </alternativeName>
</protein>
<keyword evidence="11" id="KW-1185">Reference proteome</keyword>
<dbReference type="EMBL" id="RMBX01000007">
    <property type="protein sequence ID" value="RPD40359.1"/>
    <property type="molecule type" value="Genomic_DNA"/>
</dbReference>
<comment type="caution">
    <text evidence="10">The sequence shown here is derived from an EMBL/GenBank/DDBJ whole genome shotgun (WGS) entry which is preliminary data.</text>
</comment>
<evidence type="ECO:0000256" key="9">
    <source>
        <dbReference type="HAMAP-Rule" id="MF_00154"/>
    </source>
</evidence>
<evidence type="ECO:0000256" key="2">
    <source>
        <dbReference type="ARBA" id="ARBA00022475"/>
    </source>
</evidence>
<dbReference type="EC" id="2.5.1.141" evidence="9"/>
<feature type="transmembrane region" description="Helical" evidence="9">
    <location>
        <begin position="263"/>
        <end position="281"/>
    </location>
</feature>
<dbReference type="InterPro" id="IPR006369">
    <property type="entry name" value="Protohaem_IX_farnesylTrfase"/>
</dbReference>
<feature type="transmembrane region" description="Helical" evidence="9">
    <location>
        <begin position="236"/>
        <end position="257"/>
    </location>
</feature>
<dbReference type="Pfam" id="PF01040">
    <property type="entry name" value="UbiA"/>
    <property type="match status" value="1"/>
</dbReference>
<evidence type="ECO:0000313" key="10">
    <source>
        <dbReference type="EMBL" id="RPD40359.1"/>
    </source>
</evidence>
<dbReference type="InterPro" id="IPR000537">
    <property type="entry name" value="UbiA_prenyltransferase"/>
</dbReference>
<keyword evidence="2 9" id="KW-1003">Cell membrane</keyword>
<keyword evidence="6 9" id="KW-0350">Heme biosynthesis</keyword>
<name>A0A3N4MLA1_9BACT</name>
<comment type="miscellaneous">
    <text evidence="9">Carbon 2 of the heme B porphyrin ring is defined according to the Fischer nomenclature.</text>
</comment>
<feature type="transmembrane region" description="Helical" evidence="9">
    <location>
        <begin position="133"/>
        <end position="155"/>
    </location>
</feature>
<comment type="function">
    <text evidence="9">Converts heme B (protoheme IX) to heme O by substitution of the vinyl group on carbon 2 of heme B porphyrin ring with a hydroxyethyl farnesyl side group.</text>
</comment>
<evidence type="ECO:0000256" key="4">
    <source>
        <dbReference type="ARBA" id="ARBA00022692"/>
    </source>
</evidence>
<comment type="catalytic activity">
    <reaction evidence="8 9">
        <text>heme b + (2E,6E)-farnesyl diphosphate + H2O = Fe(II)-heme o + diphosphate</text>
        <dbReference type="Rhea" id="RHEA:28070"/>
        <dbReference type="ChEBI" id="CHEBI:15377"/>
        <dbReference type="ChEBI" id="CHEBI:33019"/>
        <dbReference type="ChEBI" id="CHEBI:60344"/>
        <dbReference type="ChEBI" id="CHEBI:60530"/>
        <dbReference type="ChEBI" id="CHEBI:175763"/>
        <dbReference type="EC" id="2.5.1.141"/>
    </reaction>
</comment>
<feature type="transmembrane region" description="Helical" evidence="9">
    <location>
        <begin position="97"/>
        <end position="121"/>
    </location>
</feature>
<dbReference type="InterPro" id="IPR030470">
    <property type="entry name" value="UbiA_prenylTrfase_CS"/>
</dbReference>
<dbReference type="HAMAP" id="MF_00154">
    <property type="entry name" value="CyoE_CtaB"/>
    <property type="match status" value="1"/>
</dbReference>
<evidence type="ECO:0000256" key="1">
    <source>
        <dbReference type="ARBA" id="ARBA00004141"/>
    </source>
</evidence>
<dbReference type="InterPro" id="IPR044878">
    <property type="entry name" value="UbiA_sf"/>
</dbReference>
<dbReference type="PROSITE" id="PS00943">
    <property type="entry name" value="UBIA"/>
    <property type="match status" value="1"/>
</dbReference>
<feature type="transmembrane region" description="Helical" evidence="9">
    <location>
        <begin position="56"/>
        <end position="76"/>
    </location>
</feature>
<dbReference type="GO" id="GO:0048034">
    <property type="term" value="P:heme O biosynthetic process"/>
    <property type="evidence" value="ECO:0007669"/>
    <property type="project" value="UniProtKB-UniRule"/>
</dbReference>
<feature type="transmembrane region" description="Helical" evidence="9">
    <location>
        <begin position="293"/>
        <end position="312"/>
    </location>
</feature>
<feature type="transmembrane region" description="Helical" evidence="9">
    <location>
        <begin position="194"/>
        <end position="215"/>
    </location>
</feature>
<comment type="pathway">
    <text evidence="9">Porphyrin-containing compound metabolism; heme O biosynthesis; heme O from protoheme: step 1/1.</text>
</comment>